<dbReference type="EMBL" id="MRTP01000006">
    <property type="protein sequence ID" value="OMF52736.1"/>
    <property type="molecule type" value="Genomic_DNA"/>
</dbReference>
<proteinExistence type="predicted"/>
<reference evidence="1 2" key="1">
    <citation type="submission" date="2016-11" db="EMBL/GenBank/DDBJ databases">
        <title>Paenibacillus species isolates.</title>
        <authorList>
            <person name="Beno S.M."/>
        </authorList>
    </citation>
    <scope>NUCLEOTIDE SEQUENCE [LARGE SCALE GENOMIC DNA]</scope>
    <source>
        <strain evidence="1 2">FSL R5-0378</strain>
    </source>
</reference>
<dbReference type="RefSeq" id="WP_076172908.1">
    <property type="nucleotide sequence ID" value="NZ_MRTP01000006.1"/>
</dbReference>
<evidence type="ECO:0000313" key="2">
    <source>
        <dbReference type="Proteomes" id="UP000187172"/>
    </source>
</evidence>
<gene>
    <name evidence="1" type="ORF">BK138_21945</name>
</gene>
<dbReference type="AlphaFoldDB" id="A0A1R1ELN0"/>
<organism evidence="1 2">
    <name type="scientific">Paenibacillus rhizosphaerae</name>
    <dbReference type="NCBI Taxonomy" id="297318"/>
    <lineage>
        <taxon>Bacteria</taxon>
        <taxon>Bacillati</taxon>
        <taxon>Bacillota</taxon>
        <taxon>Bacilli</taxon>
        <taxon>Bacillales</taxon>
        <taxon>Paenibacillaceae</taxon>
        <taxon>Paenibacillus</taxon>
    </lineage>
</organism>
<dbReference type="Proteomes" id="UP000187172">
    <property type="component" value="Unassembled WGS sequence"/>
</dbReference>
<accession>A0A1R1ELN0</accession>
<dbReference type="STRING" id="297318.BK138_21945"/>
<dbReference type="InterPro" id="IPR043751">
    <property type="entry name" value="DUF5696"/>
</dbReference>
<sequence>MLLLLVFKPWEQTTAERFSQTGIAANLPTPDALYEGDPWKPAAGADGYALALENEHYALYVRPDNTQIAVLDKASDYRWTSNPTKEELAGETVKGQLLANLQSPFLLTHVRTQGADQTVRETLSNQTAGMQIAMIRKPEGLQIEYLFPAKQLGFVMQYELTDSGLKVKVPAAGIREEGASALFSLDVLPYFGAAPAKENGYVFVPDGPGGLIRFDQEHASLTRGYSHQVYGSEVTNEENGTRTGERREDIAYPVFGLKKGDHAFLAVMTKGEDSANVSAVAPGLKSSFYQVFSSQIYREEYLYRMSRLAAPSKAVQKERLNRDREVEYRFLNGADADYVGMAGAYRSYLQETGRLTEALKPVEHVPLYLKIMGGNYEKAFGRIRYVAATTFEQAGDIVSTLQSKGVASLRTIFYGWQNEGDYNMEKRFPIDPALGGEAAAKTFISGMKERGVPVSFSEDFLWVDGHSSFSGKTDAIRGIDGTAYVDDGWYIAKPAYTAVTAADTVNRLKKLGVGGIHFSGIGEMLLNDYEPSGIQTREYAKTVYDGLLKYTREALGSASVNQGDAYALGQTDYIDGLPSESSYDFMIDETVPFYPIVLHGFVPYTFGDGNLRDDEDAEFLRAIEYGALPSFFVTHDDSRKLKDTPSNFLYSSRFDKWERRIEEEYAKFDSLSQLYAMKIIGHEKLSGQKYATTYEDGTRVIVDYEVKDFTVEKGAGK</sequence>
<dbReference type="Pfam" id="PF18952">
    <property type="entry name" value="DUF5696"/>
    <property type="match status" value="1"/>
</dbReference>
<protein>
    <submittedName>
        <fullName evidence="1">Uncharacterized protein</fullName>
    </submittedName>
</protein>
<name>A0A1R1ELN0_9BACL</name>
<evidence type="ECO:0000313" key="1">
    <source>
        <dbReference type="EMBL" id="OMF52736.1"/>
    </source>
</evidence>
<keyword evidence="2" id="KW-1185">Reference proteome</keyword>
<comment type="caution">
    <text evidence="1">The sequence shown here is derived from an EMBL/GenBank/DDBJ whole genome shotgun (WGS) entry which is preliminary data.</text>
</comment>